<keyword evidence="3" id="KW-1185">Reference proteome</keyword>
<reference evidence="2" key="2">
    <citation type="submission" date="2023-06" db="EMBL/GenBank/DDBJ databases">
        <authorList>
            <consortium name="Lawrence Berkeley National Laboratory"/>
            <person name="Haridas S."/>
            <person name="Hensen N."/>
            <person name="Bonometti L."/>
            <person name="Westerberg I."/>
            <person name="Brannstrom I.O."/>
            <person name="Guillou S."/>
            <person name="Cros-Aarteil S."/>
            <person name="Calhoun S."/>
            <person name="Kuo A."/>
            <person name="Mondo S."/>
            <person name="Pangilinan J."/>
            <person name="Riley R."/>
            <person name="Labutti K."/>
            <person name="Andreopoulos B."/>
            <person name="Lipzen A."/>
            <person name="Chen C."/>
            <person name="Yanf M."/>
            <person name="Daum C."/>
            <person name="Ng V."/>
            <person name="Clum A."/>
            <person name="Steindorff A."/>
            <person name="Ohm R."/>
            <person name="Martin F."/>
            <person name="Silar P."/>
            <person name="Natvig D."/>
            <person name="Lalanne C."/>
            <person name="Gautier V."/>
            <person name="Ament-Velasquez S.L."/>
            <person name="Kruys A."/>
            <person name="Hutchinson M.I."/>
            <person name="Powell A.J."/>
            <person name="Barry K."/>
            <person name="Miller A.N."/>
            <person name="Grigoriev I.V."/>
            <person name="Debuchy R."/>
            <person name="Gladieux P."/>
            <person name="Thoren M.H."/>
            <person name="Johannesson H."/>
        </authorList>
    </citation>
    <scope>NUCLEOTIDE SEQUENCE</scope>
    <source>
        <strain evidence="2">CBS 955.72</strain>
    </source>
</reference>
<feature type="chain" id="PRO_5042464089" description="Ubiquitin 3 binding protein But2 C-terminal domain-containing protein" evidence="1">
    <location>
        <begin position="18"/>
        <end position="218"/>
    </location>
</feature>
<protein>
    <recommendedName>
        <fullName evidence="4">Ubiquitin 3 binding protein But2 C-terminal domain-containing protein</fullName>
    </recommendedName>
</protein>
<evidence type="ECO:0000313" key="3">
    <source>
        <dbReference type="Proteomes" id="UP001275084"/>
    </source>
</evidence>
<dbReference type="AlphaFoldDB" id="A0AAJ0HSQ9"/>
<evidence type="ECO:0008006" key="4">
    <source>
        <dbReference type="Google" id="ProtNLM"/>
    </source>
</evidence>
<organism evidence="2 3">
    <name type="scientific">Lasiosphaeria hispida</name>
    <dbReference type="NCBI Taxonomy" id="260671"/>
    <lineage>
        <taxon>Eukaryota</taxon>
        <taxon>Fungi</taxon>
        <taxon>Dikarya</taxon>
        <taxon>Ascomycota</taxon>
        <taxon>Pezizomycotina</taxon>
        <taxon>Sordariomycetes</taxon>
        <taxon>Sordariomycetidae</taxon>
        <taxon>Sordariales</taxon>
        <taxon>Lasiosphaeriaceae</taxon>
        <taxon>Lasiosphaeria</taxon>
    </lineage>
</organism>
<evidence type="ECO:0000256" key="1">
    <source>
        <dbReference type="SAM" id="SignalP"/>
    </source>
</evidence>
<evidence type="ECO:0000313" key="2">
    <source>
        <dbReference type="EMBL" id="KAK3360565.1"/>
    </source>
</evidence>
<dbReference type="Proteomes" id="UP001275084">
    <property type="component" value="Unassembled WGS sequence"/>
</dbReference>
<comment type="caution">
    <text evidence="2">The sequence shown here is derived from an EMBL/GenBank/DDBJ whole genome shotgun (WGS) entry which is preliminary data.</text>
</comment>
<keyword evidence="1" id="KW-0732">Signal</keyword>
<dbReference type="EMBL" id="JAUIQD010000002">
    <property type="protein sequence ID" value="KAK3360565.1"/>
    <property type="molecule type" value="Genomic_DNA"/>
</dbReference>
<accession>A0AAJ0HSQ9</accession>
<reference evidence="2" key="1">
    <citation type="journal article" date="2023" name="Mol. Phylogenet. Evol.">
        <title>Genome-scale phylogeny and comparative genomics of the fungal order Sordariales.</title>
        <authorList>
            <person name="Hensen N."/>
            <person name="Bonometti L."/>
            <person name="Westerberg I."/>
            <person name="Brannstrom I.O."/>
            <person name="Guillou S."/>
            <person name="Cros-Aarteil S."/>
            <person name="Calhoun S."/>
            <person name="Haridas S."/>
            <person name="Kuo A."/>
            <person name="Mondo S."/>
            <person name="Pangilinan J."/>
            <person name="Riley R."/>
            <person name="LaButti K."/>
            <person name="Andreopoulos B."/>
            <person name="Lipzen A."/>
            <person name="Chen C."/>
            <person name="Yan M."/>
            <person name="Daum C."/>
            <person name="Ng V."/>
            <person name="Clum A."/>
            <person name="Steindorff A."/>
            <person name="Ohm R.A."/>
            <person name="Martin F."/>
            <person name="Silar P."/>
            <person name="Natvig D.O."/>
            <person name="Lalanne C."/>
            <person name="Gautier V."/>
            <person name="Ament-Velasquez S.L."/>
            <person name="Kruys A."/>
            <person name="Hutchinson M.I."/>
            <person name="Powell A.J."/>
            <person name="Barry K."/>
            <person name="Miller A.N."/>
            <person name="Grigoriev I.V."/>
            <person name="Debuchy R."/>
            <person name="Gladieux P."/>
            <person name="Hiltunen Thoren M."/>
            <person name="Johannesson H."/>
        </authorList>
    </citation>
    <scope>NUCLEOTIDE SEQUENCE</scope>
    <source>
        <strain evidence="2">CBS 955.72</strain>
    </source>
</reference>
<proteinExistence type="predicted"/>
<feature type="signal peptide" evidence="1">
    <location>
        <begin position="1"/>
        <end position="17"/>
    </location>
</feature>
<sequence length="218" mass="23255">MAKLTLLLALTALGASALPSSKSSRTCGQAHAPYSILSVSKHNISESAKPYDPYIAVNQIFDRSSGFTPYPLFKTITPLTQTLQTGQKSGVATLVRFTPGPSSVSCKFALNFSPARYGEVQIGGVADPNWEKPPQLAIYKVANLPAGSLPSYDQLEIVPGPWGSAMVNHAGPYSVNAEPCGQAGDYLVDIPMWVAGNMGISWKNDVEGEFGLFLEENC</sequence>
<name>A0AAJ0HSQ9_9PEZI</name>
<gene>
    <name evidence="2" type="ORF">B0T25DRAFT_565444</name>
</gene>